<evidence type="ECO:0008006" key="7">
    <source>
        <dbReference type="Google" id="ProtNLM"/>
    </source>
</evidence>
<feature type="compositionally biased region" description="Basic and acidic residues" evidence="4">
    <location>
        <begin position="112"/>
        <end position="125"/>
    </location>
</feature>
<reference evidence="6" key="1">
    <citation type="journal article" date="2019" name="Nat. Commun.">
        <title>The genome of broomcorn millet.</title>
        <authorList>
            <person name="Zou C."/>
            <person name="Miki D."/>
            <person name="Li D."/>
            <person name="Tang Q."/>
            <person name="Xiao L."/>
            <person name="Rajput S."/>
            <person name="Deng P."/>
            <person name="Jia W."/>
            <person name="Huang R."/>
            <person name="Zhang M."/>
            <person name="Sun Y."/>
            <person name="Hu J."/>
            <person name="Fu X."/>
            <person name="Schnable P.S."/>
            <person name="Li F."/>
            <person name="Zhang H."/>
            <person name="Feng B."/>
            <person name="Zhu X."/>
            <person name="Liu R."/>
            <person name="Schnable J.C."/>
            <person name="Zhu J.-K."/>
            <person name="Zhang H."/>
        </authorList>
    </citation>
    <scope>NUCLEOTIDE SEQUENCE [LARGE SCALE GENOMIC DNA]</scope>
</reference>
<dbReference type="GO" id="GO:0016020">
    <property type="term" value="C:membrane"/>
    <property type="evidence" value="ECO:0007669"/>
    <property type="project" value="TreeGrafter"/>
</dbReference>
<proteinExistence type="inferred from homology"/>
<dbReference type="Pfam" id="PF00106">
    <property type="entry name" value="adh_short"/>
    <property type="match status" value="1"/>
</dbReference>
<keyword evidence="6" id="KW-1185">Reference proteome</keyword>
<evidence type="ECO:0000256" key="2">
    <source>
        <dbReference type="ARBA" id="ARBA00022857"/>
    </source>
</evidence>
<feature type="compositionally biased region" description="Acidic residues" evidence="4">
    <location>
        <begin position="126"/>
        <end position="143"/>
    </location>
</feature>
<dbReference type="InterPro" id="IPR036291">
    <property type="entry name" value="NAD(P)-bd_dom_sf"/>
</dbReference>
<evidence type="ECO:0000256" key="4">
    <source>
        <dbReference type="SAM" id="MobiDB-lite"/>
    </source>
</evidence>
<evidence type="ECO:0000313" key="5">
    <source>
        <dbReference type="EMBL" id="RLN33235.1"/>
    </source>
</evidence>
<evidence type="ECO:0000256" key="1">
    <source>
        <dbReference type="ARBA" id="ARBA00006484"/>
    </source>
</evidence>
<keyword evidence="3" id="KW-0560">Oxidoreductase</keyword>
<dbReference type="SUPFAM" id="SSF51735">
    <property type="entry name" value="NAD(P)-binding Rossmann-fold domains"/>
    <property type="match status" value="1"/>
</dbReference>
<comment type="similarity">
    <text evidence="1">Belongs to the short-chain dehydrogenases/reductases (SDR) family.</text>
</comment>
<dbReference type="OrthoDB" id="1907176at2759"/>
<dbReference type="PRINTS" id="PR00081">
    <property type="entry name" value="GDHRDH"/>
</dbReference>
<dbReference type="STRING" id="4540.A0A3L6T4N5"/>
<sequence length="572" mass="63777">MAESTHGSGRHVFGDLTNVLCKRPAPSDLEKSMGGIKIRRIENDAGTWKEFDEYAKNSSRGKGIVYGHLFDGVAKENIERPSIFQNSKVQHMAAEAAGLLSKEDSDLWNRRASIDPSDLSDKEQDSSLESEGDYDEDDDEMDGELPGHFISSELTNKTAANDSECLTQEEIVGSSGNQKPLCSLDFTAGGDMPSSSVQHASMRTSGSEAAVPTKSCACSFCLKVLKKSIKFARSLEAKSKGNEYAAHVSGYKSKQAVEMEFELSQQRRSLFLYTENALVRESTQLRMHNEKLRNDLSNISIRIEAVLNTFLEDLKNGRLEEPGWAHDATNLQCIENVQQSVRWITARRLEAFRRDHETIPESQFRLAVVTGGNRGIGLEVCRQLAVQGVTVILTARNEKRGKDAVEYLRHECNLSNVIYHPLDILDGDSVASLAKHIESRYGKLDILVNNAGVGVVVDQDPLRALNIDPDTWLSGKAANLLERVVVQTYDEAVKCLNTNYYGIKWVTEGLLPLLKRSTSGARIVNSTSLRSELKRMPNEKLREELRDADAWDEKRMEAMLDEFLEALKAWTA</sequence>
<dbReference type="PANTHER" id="PTHR43490:SF73">
    <property type="entry name" value="OS07G0685800 PROTEIN"/>
    <property type="match status" value="1"/>
</dbReference>
<evidence type="ECO:0000256" key="3">
    <source>
        <dbReference type="ARBA" id="ARBA00023002"/>
    </source>
</evidence>
<dbReference type="Proteomes" id="UP000275267">
    <property type="component" value="Unassembled WGS sequence"/>
</dbReference>
<keyword evidence="2" id="KW-0521">NADP</keyword>
<feature type="region of interest" description="Disordered" evidence="4">
    <location>
        <begin position="112"/>
        <end position="148"/>
    </location>
</feature>
<comment type="caution">
    <text evidence="5">The sequence shown here is derived from an EMBL/GenBank/DDBJ whole genome shotgun (WGS) entry which is preliminary data.</text>
</comment>
<protein>
    <recommendedName>
        <fullName evidence="7">(+)-neomenthol dehydrogenase-like</fullName>
    </recommendedName>
</protein>
<name>A0A3L6T4N5_PANMI</name>
<dbReference type="EMBL" id="PQIB02000002">
    <property type="protein sequence ID" value="RLN33235.1"/>
    <property type="molecule type" value="Genomic_DNA"/>
</dbReference>
<dbReference type="InterPro" id="IPR002347">
    <property type="entry name" value="SDR_fam"/>
</dbReference>
<gene>
    <name evidence="5" type="ORF">C2845_PM03G16690</name>
</gene>
<organism evidence="5 6">
    <name type="scientific">Panicum miliaceum</name>
    <name type="common">Proso millet</name>
    <name type="synonym">Broomcorn millet</name>
    <dbReference type="NCBI Taxonomy" id="4540"/>
    <lineage>
        <taxon>Eukaryota</taxon>
        <taxon>Viridiplantae</taxon>
        <taxon>Streptophyta</taxon>
        <taxon>Embryophyta</taxon>
        <taxon>Tracheophyta</taxon>
        <taxon>Spermatophyta</taxon>
        <taxon>Magnoliopsida</taxon>
        <taxon>Liliopsida</taxon>
        <taxon>Poales</taxon>
        <taxon>Poaceae</taxon>
        <taxon>PACMAD clade</taxon>
        <taxon>Panicoideae</taxon>
        <taxon>Panicodae</taxon>
        <taxon>Paniceae</taxon>
        <taxon>Panicinae</taxon>
        <taxon>Panicum</taxon>
        <taxon>Panicum sect. Panicum</taxon>
    </lineage>
</organism>
<evidence type="ECO:0000313" key="6">
    <source>
        <dbReference type="Proteomes" id="UP000275267"/>
    </source>
</evidence>
<dbReference type="GO" id="GO:0016491">
    <property type="term" value="F:oxidoreductase activity"/>
    <property type="evidence" value="ECO:0007669"/>
    <property type="project" value="UniProtKB-KW"/>
</dbReference>
<dbReference type="PANTHER" id="PTHR43490">
    <property type="entry name" value="(+)-NEOMENTHOL DEHYDROGENASE"/>
    <property type="match status" value="1"/>
</dbReference>
<accession>A0A3L6T4N5</accession>
<dbReference type="AlphaFoldDB" id="A0A3L6T4N5"/>
<dbReference type="Gene3D" id="3.40.50.720">
    <property type="entry name" value="NAD(P)-binding Rossmann-like Domain"/>
    <property type="match status" value="1"/>
</dbReference>